<evidence type="ECO:0000256" key="8">
    <source>
        <dbReference type="ARBA" id="ARBA00023152"/>
    </source>
</evidence>
<dbReference type="GO" id="GO:0061621">
    <property type="term" value="P:canonical glycolysis"/>
    <property type="evidence" value="ECO:0007669"/>
    <property type="project" value="TreeGrafter"/>
</dbReference>
<keyword evidence="6 9" id="KW-0418">Kinase</keyword>
<comment type="function">
    <text evidence="9">Catalyzes the phosphorylation of D-fructose 6-phosphate to fructose 1,6-bisphosphate by ATP, the first committing step of glycolysis.</text>
</comment>
<comment type="catalytic activity">
    <reaction evidence="9">
        <text>beta-D-fructose 6-phosphate + ATP = beta-D-fructose 1,6-bisphosphate + ADP + H(+)</text>
        <dbReference type="Rhea" id="RHEA:16109"/>
        <dbReference type="ChEBI" id="CHEBI:15378"/>
        <dbReference type="ChEBI" id="CHEBI:30616"/>
        <dbReference type="ChEBI" id="CHEBI:32966"/>
        <dbReference type="ChEBI" id="CHEBI:57634"/>
        <dbReference type="ChEBI" id="CHEBI:456216"/>
        <dbReference type="EC" id="2.7.1.11"/>
    </reaction>
</comment>
<reference evidence="11 12" key="1">
    <citation type="submission" date="2018-06" db="EMBL/GenBank/DDBJ databases">
        <title>Genomic Encyclopedia of Archaeal and Bacterial Type Strains, Phase II (KMG-II): from individual species to whole genera.</title>
        <authorList>
            <person name="Goeker M."/>
        </authorList>
    </citation>
    <scope>NUCLEOTIDE SEQUENCE [LARGE SCALE GENOMIC DNA]</scope>
    <source>
        <strain evidence="11 12">T4</strain>
    </source>
</reference>
<feature type="binding site" evidence="9">
    <location>
        <position position="281"/>
    </location>
    <ligand>
        <name>substrate</name>
        <note>ligand shared between dimeric partners</note>
    </ligand>
</feature>
<dbReference type="PRINTS" id="PR00476">
    <property type="entry name" value="PHFRCTKINASE"/>
</dbReference>
<feature type="binding site" description="in other chain" evidence="9">
    <location>
        <begin position="184"/>
        <end position="186"/>
    </location>
    <ligand>
        <name>substrate</name>
        <note>ligand shared between dimeric partners</note>
    </ligand>
</feature>
<comment type="pathway">
    <text evidence="2 9">Carbohydrate degradation; glycolysis; D-glyceraldehyde 3-phosphate and glycerone phosphate from D-glucose: step 3/4.</text>
</comment>
<dbReference type="InterPro" id="IPR000023">
    <property type="entry name" value="Phosphofructokinase_dom"/>
</dbReference>
<comment type="cofactor">
    <cofactor evidence="1 9">
        <name>Mg(2+)</name>
        <dbReference type="ChEBI" id="CHEBI:18420"/>
    </cofactor>
</comment>
<dbReference type="InterPro" id="IPR012003">
    <property type="entry name" value="ATP_PFK_prok-type"/>
</dbReference>
<comment type="subunit">
    <text evidence="9">Homodimer or homotetramer.</text>
</comment>
<organism evidence="11 12">
    <name type="scientific">Algoriphagus aquaeductus</name>
    <dbReference type="NCBI Taxonomy" id="475299"/>
    <lineage>
        <taxon>Bacteria</taxon>
        <taxon>Pseudomonadati</taxon>
        <taxon>Bacteroidota</taxon>
        <taxon>Cytophagia</taxon>
        <taxon>Cytophagales</taxon>
        <taxon>Cyclobacteriaceae</taxon>
        <taxon>Algoriphagus</taxon>
    </lineage>
</organism>
<dbReference type="Proteomes" id="UP000248917">
    <property type="component" value="Unassembled WGS sequence"/>
</dbReference>
<keyword evidence="4 9" id="KW-0808">Transferase</keyword>
<evidence type="ECO:0000256" key="5">
    <source>
        <dbReference type="ARBA" id="ARBA00022723"/>
    </source>
</evidence>
<feature type="domain" description="Phosphofructokinase" evidence="10">
    <location>
        <begin position="3"/>
        <end position="313"/>
    </location>
</feature>
<dbReference type="GO" id="GO:0005524">
    <property type="term" value="F:ATP binding"/>
    <property type="evidence" value="ECO:0007669"/>
    <property type="project" value="UniProtKB-KW"/>
</dbReference>
<dbReference type="NCBIfam" id="NF002872">
    <property type="entry name" value="PRK03202.1"/>
    <property type="match status" value="1"/>
</dbReference>
<dbReference type="GO" id="GO:0005945">
    <property type="term" value="C:6-phosphofructokinase complex"/>
    <property type="evidence" value="ECO:0007669"/>
    <property type="project" value="TreeGrafter"/>
</dbReference>
<dbReference type="HAMAP" id="MF_01976">
    <property type="entry name" value="Phosphofructokinase_III"/>
    <property type="match status" value="1"/>
</dbReference>
<dbReference type="GO" id="GO:0030388">
    <property type="term" value="P:fructose 1,6-bisphosphate metabolic process"/>
    <property type="evidence" value="ECO:0007669"/>
    <property type="project" value="TreeGrafter"/>
</dbReference>
<keyword evidence="3 9" id="KW-0963">Cytoplasm</keyword>
<comment type="similarity">
    <text evidence="9">Belongs to the phosphofructokinase type A (PFKA) family. Mixed-substrate PFK group III subfamily.</text>
</comment>
<evidence type="ECO:0000256" key="6">
    <source>
        <dbReference type="ARBA" id="ARBA00022777"/>
    </source>
</evidence>
<dbReference type="GO" id="GO:0048029">
    <property type="term" value="F:monosaccharide binding"/>
    <property type="evidence" value="ECO:0007669"/>
    <property type="project" value="TreeGrafter"/>
</dbReference>
<dbReference type="Gene3D" id="3.40.50.460">
    <property type="entry name" value="Phosphofructokinase domain"/>
    <property type="match status" value="1"/>
</dbReference>
<feature type="binding site" evidence="9">
    <location>
        <position position="177"/>
    </location>
    <ligand>
        <name>substrate</name>
        <note>ligand shared between dimeric partners</note>
    </ligand>
</feature>
<feature type="binding site" evidence="9">
    <location>
        <position position="11"/>
    </location>
    <ligand>
        <name>ATP</name>
        <dbReference type="ChEBI" id="CHEBI:30616"/>
    </ligand>
</feature>
<dbReference type="EMBL" id="QKTX01000008">
    <property type="protein sequence ID" value="PZV82909.1"/>
    <property type="molecule type" value="Genomic_DNA"/>
</dbReference>
<evidence type="ECO:0000256" key="7">
    <source>
        <dbReference type="ARBA" id="ARBA00022842"/>
    </source>
</evidence>
<evidence type="ECO:0000256" key="4">
    <source>
        <dbReference type="ARBA" id="ARBA00022679"/>
    </source>
</evidence>
<feature type="binding site" evidence="9">
    <location>
        <position position="118"/>
    </location>
    <ligand>
        <name>Mg(2+)</name>
        <dbReference type="ChEBI" id="CHEBI:18420"/>
        <note>catalytic</note>
    </ligand>
</feature>
<keyword evidence="9" id="KW-0547">Nucleotide-binding</keyword>
<protein>
    <recommendedName>
        <fullName evidence="9">ATP-dependent 6-phosphofructokinase</fullName>
        <shortName evidence="9">ATP-PFK</shortName>
        <shortName evidence="9">Phosphofructokinase</shortName>
        <ecNumber evidence="9">2.7.1.11</ecNumber>
    </recommendedName>
    <alternativeName>
        <fullName evidence="9">Phosphohexokinase</fullName>
    </alternativeName>
</protein>
<evidence type="ECO:0000256" key="2">
    <source>
        <dbReference type="ARBA" id="ARBA00004679"/>
    </source>
</evidence>
<evidence type="ECO:0000313" key="12">
    <source>
        <dbReference type="Proteomes" id="UP000248917"/>
    </source>
</evidence>
<keyword evidence="5 9" id="KW-0479">Metal-binding</keyword>
<feature type="active site" description="Proton acceptor" evidence="9">
    <location>
        <position position="142"/>
    </location>
</feature>
<accession>A0A326RQ12</accession>
<keyword evidence="9" id="KW-0067">ATP-binding</keyword>
<dbReference type="PROSITE" id="PS00433">
    <property type="entry name" value="PHOSPHOFRUCTOKINASE"/>
    <property type="match status" value="1"/>
</dbReference>
<gene>
    <name evidence="9" type="primary">pfkA</name>
    <name evidence="11" type="ORF">CLV31_108109</name>
</gene>
<feature type="site" description="Important for substrate specificity; cannot use PPi as phosphoryl donor" evidence="9">
    <location>
        <position position="119"/>
    </location>
</feature>
<name>A0A326RQ12_9BACT</name>
<feature type="binding site" description="in other chain" evidence="9">
    <location>
        <begin position="140"/>
        <end position="142"/>
    </location>
    <ligand>
        <name>substrate</name>
        <note>ligand shared between dimeric partners</note>
    </ligand>
</feature>
<dbReference type="InterPro" id="IPR022953">
    <property type="entry name" value="ATP_PFK"/>
</dbReference>
<dbReference type="PANTHER" id="PTHR13697">
    <property type="entry name" value="PHOSPHOFRUCTOKINASE"/>
    <property type="match status" value="1"/>
</dbReference>
<comment type="caution">
    <text evidence="9">Lacks conserved residue(s) required for the propagation of feature annotation.</text>
</comment>
<evidence type="ECO:0000256" key="3">
    <source>
        <dbReference type="ARBA" id="ARBA00022490"/>
    </source>
</evidence>
<dbReference type="GO" id="GO:0003872">
    <property type="term" value="F:6-phosphofructokinase activity"/>
    <property type="evidence" value="ECO:0007669"/>
    <property type="project" value="UniProtKB-UniRule"/>
</dbReference>
<dbReference type="GO" id="GO:0016208">
    <property type="term" value="F:AMP binding"/>
    <property type="evidence" value="ECO:0007669"/>
    <property type="project" value="TreeGrafter"/>
</dbReference>
<dbReference type="EC" id="2.7.1.11" evidence="9"/>
<dbReference type="SUPFAM" id="SSF53784">
    <property type="entry name" value="Phosphofructokinase"/>
    <property type="match status" value="1"/>
</dbReference>
<comment type="subcellular location">
    <subcellularLocation>
        <location evidence="9">Cytoplasm</location>
    </subcellularLocation>
</comment>
<dbReference type="GO" id="GO:0047334">
    <property type="term" value="F:diphosphate-fructose-6-phosphate 1-phosphotransferase activity"/>
    <property type="evidence" value="ECO:0007669"/>
    <property type="project" value="InterPro"/>
</dbReference>
<sequence length="363" mass="38873">MKKILVATGGGDCPGLNAVIRGIVKRASQEKDWEVWGSFEALNGLMEEPTRLIKLDDKTVAGIHVLGGTILGTTNKGNPMNYPERQPDGTFKTVNRIPWLVDRLKSKGFDAVINIGGDGSQAISQAMFEAGMPVVGVPKTIDNDLSSTDFTFGFQTAVQTASDSFDRLVTTAASHHRVMIMEVMGRNAGWIALYTAISGGAEICLIPEIPYDLDVLVERIKGRYNEGRGFVNIVIAEGAYAKEGTITASKGEFGRHSVRLGGVCFSLSQQLKDAGIEADIRETVLGHTQRGGTPIAFDRVIASVFGVKAMELVLAGKFGQLVILKNNDYTAVPIQEAISSYNVVDPHGTLVQAAKGLGISFGD</sequence>
<evidence type="ECO:0000259" key="10">
    <source>
        <dbReference type="Pfam" id="PF00365"/>
    </source>
</evidence>
<dbReference type="PIRSF" id="PIRSF000532">
    <property type="entry name" value="ATP_PFK_prok"/>
    <property type="match status" value="1"/>
</dbReference>
<dbReference type="Gene3D" id="3.40.50.450">
    <property type="match status" value="1"/>
</dbReference>
<feature type="binding site" evidence="9">
    <location>
        <begin position="117"/>
        <end position="120"/>
    </location>
    <ligand>
        <name>ATP</name>
        <dbReference type="ChEBI" id="CHEBI:30616"/>
    </ligand>
</feature>
<dbReference type="PANTHER" id="PTHR13697:SF52">
    <property type="entry name" value="ATP-DEPENDENT 6-PHOSPHOFRUCTOKINASE 3"/>
    <property type="match status" value="1"/>
</dbReference>
<comment type="caution">
    <text evidence="11">The sequence shown here is derived from an EMBL/GenBank/DDBJ whole genome shotgun (WGS) entry which is preliminary data.</text>
</comment>
<keyword evidence="7 9" id="KW-0460">Magnesium</keyword>
<dbReference type="Pfam" id="PF00365">
    <property type="entry name" value="PFK"/>
    <property type="match status" value="1"/>
</dbReference>
<dbReference type="OrthoDB" id="9802503at2"/>
<dbReference type="InterPro" id="IPR035966">
    <property type="entry name" value="PKF_sf"/>
</dbReference>
<feature type="binding site" evidence="9">
    <location>
        <begin position="76"/>
        <end position="77"/>
    </location>
    <ligand>
        <name>ATP</name>
        <dbReference type="ChEBI" id="CHEBI:30616"/>
    </ligand>
</feature>
<dbReference type="GO" id="GO:0070095">
    <property type="term" value="F:fructose-6-phosphate binding"/>
    <property type="evidence" value="ECO:0007669"/>
    <property type="project" value="TreeGrafter"/>
</dbReference>
<dbReference type="AlphaFoldDB" id="A0A326RQ12"/>
<dbReference type="GO" id="GO:0006002">
    <property type="term" value="P:fructose 6-phosphate metabolic process"/>
    <property type="evidence" value="ECO:0007669"/>
    <property type="project" value="InterPro"/>
</dbReference>
<evidence type="ECO:0000256" key="9">
    <source>
        <dbReference type="HAMAP-Rule" id="MF_01976"/>
    </source>
</evidence>
<dbReference type="InterPro" id="IPR015912">
    <property type="entry name" value="Phosphofructokinase_CS"/>
</dbReference>
<feature type="binding site" description="in other chain" evidence="9">
    <location>
        <begin position="287"/>
        <end position="290"/>
    </location>
    <ligand>
        <name>substrate</name>
        <note>ligand shared between dimeric partners</note>
    </ligand>
</feature>
<keyword evidence="12" id="KW-1185">Reference proteome</keyword>
<proteinExistence type="inferred from homology"/>
<dbReference type="GO" id="GO:0042802">
    <property type="term" value="F:identical protein binding"/>
    <property type="evidence" value="ECO:0007669"/>
    <property type="project" value="TreeGrafter"/>
</dbReference>
<dbReference type="UniPathway" id="UPA00109">
    <property type="reaction ID" value="UER00182"/>
</dbReference>
<dbReference type="InterPro" id="IPR012829">
    <property type="entry name" value="Phosphofructokinase_III"/>
</dbReference>
<feature type="binding site" description="in other chain" evidence="9">
    <location>
        <position position="237"/>
    </location>
    <ligand>
        <name>substrate</name>
        <note>ligand shared between dimeric partners</note>
    </ligand>
</feature>
<evidence type="ECO:0000313" key="11">
    <source>
        <dbReference type="EMBL" id="PZV82909.1"/>
    </source>
</evidence>
<dbReference type="RefSeq" id="WP_111393178.1">
    <property type="nucleotide sequence ID" value="NZ_QKTX01000008.1"/>
</dbReference>
<keyword evidence="8 9" id="KW-0324">Glycolysis</keyword>
<evidence type="ECO:0000256" key="1">
    <source>
        <dbReference type="ARBA" id="ARBA00001946"/>
    </source>
</evidence>
<dbReference type="GO" id="GO:0046872">
    <property type="term" value="F:metal ion binding"/>
    <property type="evidence" value="ECO:0007669"/>
    <property type="project" value="UniProtKB-KW"/>
</dbReference>